<reference evidence="3" key="1">
    <citation type="submission" date="2021-02" db="EMBL/GenBank/DDBJ databases">
        <authorList>
            <person name="Nowell W R."/>
        </authorList>
    </citation>
    <scope>NUCLEOTIDE SEQUENCE</scope>
</reference>
<comment type="caution">
    <text evidence="3">The sequence shown here is derived from an EMBL/GenBank/DDBJ whole genome shotgun (WGS) entry which is preliminary data.</text>
</comment>
<evidence type="ECO:0000313" key="3">
    <source>
        <dbReference type="EMBL" id="CAF1354182.1"/>
    </source>
</evidence>
<protein>
    <submittedName>
        <fullName evidence="3">Uncharacterized protein</fullName>
    </submittedName>
</protein>
<feature type="region of interest" description="Disordered" evidence="2">
    <location>
        <begin position="157"/>
        <end position="211"/>
    </location>
</feature>
<dbReference type="AlphaFoldDB" id="A0A815HHJ5"/>
<evidence type="ECO:0000256" key="1">
    <source>
        <dbReference type="SAM" id="Coils"/>
    </source>
</evidence>
<dbReference type="Proteomes" id="UP000663852">
    <property type="component" value="Unassembled WGS sequence"/>
</dbReference>
<proteinExistence type="predicted"/>
<feature type="compositionally biased region" description="Basic and acidic residues" evidence="2">
    <location>
        <begin position="184"/>
        <end position="194"/>
    </location>
</feature>
<evidence type="ECO:0000313" key="4">
    <source>
        <dbReference type="Proteomes" id="UP000663852"/>
    </source>
</evidence>
<gene>
    <name evidence="3" type="ORF">EDS130_LOCUS33453</name>
</gene>
<accession>A0A815HHJ5</accession>
<sequence length="492" mass="57465">MVDALASIRNELRQMKGLLNEDKLEFINRLNQIRNAVFDHIDRQIQKLNETKQIYEKKFSYLEDENNKTCDQNQREFDRTYENNKTCDQNQREFDRTCILINRTNEDKAKASDLLKQFKDKFPHRPQMLKDIPEYDFNDISLVDFIKDKAIPVIVPEQSNTPHSSFLPIRDSRETPPTSSIGQSKREELAKRNNESTTRSPSRSLQSGLSPTSKSNYMIDLLFKIPYPNNGNSRLIAYDEQKNDFVIYITQSHKLEYLPRRSRQIVPISLPFNEAILNLGYSKLHHQQMEIVQDIDLIHEQDHFISAHIYKTIIVFLYLSQSKVICGKYDLDTSSVIQRMNLESKLYDPNEKKKYHVTDFTINDSFIAFLVRLRSETPKWMIAVYDAKNIERICSFDLIDPYHPLSIISVETKDSTCNDDMENSFLLINDPKSHQIHCCNYQHYQSSIHINAFGICTLTDGNIGLIGSRDIRGLKFQEYLKQNNPNLSSSHD</sequence>
<dbReference type="EMBL" id="CAJNOJ010000267">
    <property type="protein sequence ID" value="CAF1354182.1"/>
    <property type="molecule type" value="Genomic_DNA"/>
</dbReference>
<organism evidence="3 4">
    <name type="scientific">Adineta ricciae</name>
    <name type="common">Rotifer</name>
    <dbReference type="NCBI Taxonomy" id="249248"/>
    <lineage>
        <taxon>Eukaryota</taxon>
        <taxon>Metazoa</taxon>
        <taxon>Spiralia</taxon>
        <taxon>Gnathifera</taxon>
        <taxon>Rotifera</taxon>
        <taxon>Eurotatoria</taxon>
        <taxon>Bdelloidea</taxon>
        <taxon>Adinetida</taxon>
        <taxon>Adinetidae</taxon>
        <taxon>Adineta</taxon>
    </lineage>
</organism>
<keyword evidence="1" id="KW-0175">Coiled coil</keyword>
<name>A0A815HHJ5_ADIRI</name>
<feature type="coiled-coil region" evidence="1">
    <location>
        <begin position="5"/>
        <end position="65"/>
    </location>
</feature>
<feature type="compositionally biased region" description="Polar residues" evidence="2">
    <location>
        <begin position="195"/>
        <end position="211"/>
    </location>
</feature>
<evidence type="ECO:0000256" key="2">
    <source>
        <dbReference type="SAM" id="MobiDB-lite"/>
    </source>
</evidence>